<sequence>MLKADFWILPMPFLARCRFFPNTANWPCLIKKRQNYGTIALCSTIKVDLAHGVPILGCASFSVSQRD</sequence>
<gene>
    <name evidence="1" type="ORF">CFter6_4223</name>
</gene>
<accession>A0A127PGS7</accession>
<evidence type="ECO:0000313" key="1">
    <source>
        <dbReference type="EMBL" id="AMO96824.1"/>
    </source>
</evidence>
<dbReference type="AlphaFoldDB" id="A0A127PGS7"/>
<reference evidence="1" key="1">
    <citation type="submission" date="2015-11" db="EMBL/GenBank/DDBJ databases">
        <title>Exploring the genomic traits of fungus-feeding bacterial genus Collimonas.</title>
        <authorList>
            <person name="Song C."/>
            <person name="Schmidt R."/>
            <person name="de Jager V."/>
            <person name="Krzyzanowska D."/>
            <person name="Jongedijk E."/>
            <person name="Cankar K."/>
            <person name="Beekwilder J."/>
            <person name="van Veen A."/>
            <person name="de Boer W."/>
            <person name="van Veen J.A."/>
            <person name="Garbeva P."/>
        </authorList>
    </citation>
    <scope>NUCLEOTIDE SEQUENCE [LARGE SCALE GENOMIC DNA]</scope>
    <source>
        <strain evidence="1">Ter6</strain>
    </source>
</reference>
<dbReference type="EMBL" id="CP013232">
    <property type="protein sequence ID" value="AMO96824.1"/>
    <property type="molecule type" value="Genomic_DNA"/>
</dbReference>
<name>A0A127PGS7_9BURK</name>
<protein>
    <submittedName>
        <fullName evidence="1">Uncharacterized protein</fullName>
    </submittedName>
</protein>
<dbReference type="PATRIC" id="fig|158899.10.peg.4183"/>
<organism evidence="1">
    <name type="scientific">Collimonas fungivorans</name>
    <dbReference type="NCBI Taxonomy" id="158899"/>
    <lineage>
        <taxon>Bacteria</taxon>
        <taxon>Pseudomonadati</taxon>
        <taxon>Pseudomonadota</taxon>
        <taxon>Betaproteobacteria</taxon>
        <taxon>Burkholderiales</taxon>
        <taxon>Oxalobacteraceae</taxon>
        <taxon>Collimonas</taxon>
    </lineage>
</organism>
<dbReference type="Proteomes" id="UP000072421">
    <property type="component" value="Chromosome"/>
</dbReference>
<proteinExistence type="predicted"/>